<dbReference type="CDD" id="cd00067">
    <property type="entry name" value="GAL4"/>
    <property type="match status" value="1"/>
</dbReference>
<dbReference type="STRING" id="1460663.A0A177C2P3"/>
<keyword evidence="6" id="KW-1185">Reference proteome</keyword>
<dbReference type="GO" id="GO:0000981">
    <property type="term" value="F:DNA-binding transcription factor activity, RNA polymerase II-specific"/>
    <property type="evidence" value="ECO:0007669"/>
    <property type="project" value="InterPro"/>
</dbReference>
<dbReference type="InterPro" id="IPR036864">
    <property type="entry name" value="Zn2-C6_fun-type_DNA-bd_sf"/>
</dbReference>
<dbReference type="GeneID" id="28760383"/>
<dbReference type="SMART" id="SM00066">
    <property type="entry name" value="GAL4"/>
    <property type="match status" value="1"/>
</dbReference>
<feature type="domain" description="Zn(2)-C6 fungal-type" evidence="4">
    <location>
        <begin position="17"/>
        <end position="46"/>
    </location>
</feature>
<comment type="subcellular location">
    <subcellularLocation>
        <location evidence="1">Nucleus</location>
    </subcellularLocation>
</comment>
<evidence type="ECO:0000313" key="5">
    <source>
        <dbReference type="EMBL" id="OAG01088.1"/>
    </source>
</evidence>
<dbReference type="InterPro" id="IPR007219">
    <property type="entry name" value="XnlR_reg_dom"/>
</dbReference>
<dbReference type="GO" id="GO:0006351">
    <property type="term" value="P:DNA-templated transcription"/>
    <property type="evidence" value="ECO:0007669"/>
    <property type="project" value="InterPro"/>
</dbReference>
<evidence type="ECO:0000256" key="3">
    <source>
        <dbReference type="ARBA" id="ARBA00023242"/>
    </source>
</evidence>
<protein>
    <recommendedName>
        <fullName evidence="4">Zn(2)-C6 fungal-type domain-containing protein</fullName>
    </recommendedName>
</protein>
<evidence type="ECO:0000259" key="4">
    <source>
        <dbReference type="PROSITE" id="PS50048"/>
    </source>
</evidence>
<dbReference type="InterPro" id="IPR001138">
    <property type="entry name" value="Zn2Cys6_DnaBD"/>
</dbReference>
<dbReference type="Pfam" id="PF00172">
    <property type="entry name" value="Zn_clus"/>
    <property type="match status" value="1"/>
</dbReference>
<dbReference type="AlphaFoldDB" id="A0A177C2P3"/>
<gene>
    <name evidence="5" type="ORF">CC84DRAFT_1154561</name>
</gene>
<dbReference type="PANTHER" id="PTHR31001:SF90">
    <property type="entry name" value="CENTROMERE DNA-BINDING PROTEIN COMPLEX CBF3 SUBUNIT B"/>
    <property type="match status" value="1"/>
</dbReference>
<name>A0A177C2P3_9PLEO</name>
<proteinExistence type="predicted"/>
<dbReference type="SUPFAM" id="SSF57701">
    <property type="entry name" value="Zn2/Cys6 DNA-binding domain"/>
    <property type="match status" value="1"/>
</dbReference>
<dbReference type="OrthoDB" id="3014581at2759"/>
<dbReference type="EMBL" id="KV441558">
    <property type="protein sequence ID" value="OAG01088.1"/>
    <property type="molecule type" value="Genomic_DNA"/>
</dbReference>
<evidence type="ECO:0000256" key="2">
    <source>
        <dbReference type="ARBA" id="ARBA00022723"/>
    </source>
</evidence>
<dbReference type="PROSITE" id="PS50048">
    <property type="entry name" value="ZN2_CY6_FUNGAL_2"/>
    <property type="match status" value="1"/>
</dbReference>
<dbReference type="GO" id="GO:0005634">
    <property type="term" value="C:nucleus"/>
    <property type="evidence" value="ECO:0007669"/>
    <property type="project" value="UniProtKB-SubCell"/>
</dbReference>
<dbReference type="PANTHER" id="PTHR31001">
    <property type="entry name" value="UNCHARACTERIZED TRANSCRIPTIONAL REGULATORY PROTEIN"/>
    <property type="match status" value="1"/>
</dbReference>
<keyword evidence="2" id="KW-0479">Metal-binding</keyword>
<dbReference type="InterPro" id="IPR050613">
    <property type="entry name" value="Sec_Metabolite_Reg"/>
</dbReference>
<evidence type="ECO:0000256" key="1">
    <source>
        <dbReference type="ARBA" id="ARBA00004123"/>
    </source>
</evidence>
<keyword evidence="3" id="KW-0539">Nucleus</keyword>
<organism evidence="5 6">
    <name type="scientific">Paraphaeosphaeria sporulosa</name>
    <dbReference type="NCBI Taxonomy" id="1460663"/>
    <lineage>
        <taxon>Eukaryota</taxon>
        <taxon>Fungi</taxon>
        <taxon>Dikarya</taxon>
        <taxon>Ascomycota</taxon>
        <taxon>Pezizomycotina</taxon>
        <taxon>Dothideomycetes</taxon>
        <taxon>Pleosporomycetidae</taxon>
        <taxon>Pleosporales</taxon>
        <taxon>Massarineae</taxon>
        <taxon>Didymosphaeriaceae</taxon>
        <taxon>Paraphaeosphaeria</taxon>
    </lineage>
</organism>
<accession>A0A177C2P3</accession>
<dbReference type="InParanoid" id="A0A177C2P3"/>
<reference evidence="5 6" key="1">
    <citation type="submission" date="2016-05" db="EMBL/GenBank/DDBJ databases">
        <title>Comparative analysis of secretome profiles of manganese(II)-oxidizing ascomycete fungi.</title>
        <authorList>
            <consortium name="DOE Joint Genome Institute"/>
            <person name="Zeiner C.A."/>
            <person name="Purvine S.O."/>
            <person name="Zink E.M."/>
            <person name="Wu S."/>
            <person name="Pasa-Tolic L."/>
            <person name="Chaput D.L."/>
            <person name="Haridas S."/>
            <person name="Grigoriev I.V."/>
            <person name="Santelli C.M."/>
            <person name="Hansel C.M."/>
        </authorList>
    </citation>
    <scope>NUCLEOTIDE SEQUENCE [LARGE SCALE GENOMIC DNA]</scope>
    <source>
        <strain evidence="5 6">AP3s5-JAC2a</strain>
    </source>
</reference>
<evidence type="ECO:0000313" key="6">
    <source>
        <dbReference type="Proteomes" id="UP000077069"/>
    </source>
</evidence>
<sequence length="726" mass="81151">MPKEFPKIGGPRQRPISCKFCRTRKLRCSREAPCSNCVSRGLPCELEQATHSGSPADDDDKAELLERIRKLEALVEQSTRFTSVSVASHDTPPATALLPNALDGQASGSFEDVARQSWKNSIPSPSEQLDRDFAWLESIYDGTECASEAIPSTKVGFRICSFQLVAEVEQFVTGSSSSDPSIFFWLPEYSEAKILLEKFTRDIEHMYHVALTQDLPVVLERTYISLTQQKQVKSGEMILVFSIFASAMHSWTDEDCRARGLFTTSAEPHRRSALWVKATEDLLDIAHRTTLISLEGIQGIIIVTFVAASYKGFSRRCWFLMNNALALAREIGLHCIDHPSNADRANTAEAEVGRRVWWYLVSTDWAMATKYNGLARGTYQCHPRHMNTNKPLNLNDEDVVDGMTRMSRPLSEPTSMTYFVFRNRLNEISRTIVDRAPLMTALAGGPSYDVVMDIDTELQQLINDLPPFFFSMTPFEIAGRYRLSDDRAKVIARQGNDFRTIFYATRCKLHLPYARRGFTESQYATSRILCIESARLIVETESEYQRLGLDKEFARYKPLLYSMTVFLACTVLLMEYCHRKQTQAPDQEKSKMEICHALTMLEAARSENEMASKFLDSLVMVLHNHGIAPPKRLQQQEKSVALPGEGLVSTPPFTSQATSSLPMTPMSGPQLAASAVGGEVTCTGGFAGLDAGSDLNSLVKSLDQGVDVGMIEWDDIFLGLGESSFL</sequence>
<dbReference type="GO" id="GO:0008270">
    <property type="term" value="F:zinc ion binding"/>
    <property type="evidence" value="ECO:0007669"/>
    <property type="project" value="InterPro"/>
</dbReference>
<dbReference type="Gene3D" id="4.10.240.10">
    <property type="entry name" value="Zn(2)-C6 fungal-type DNA-binding domain"/>
    <property type="match status" value="1"/>
</dbReference>
<dbReference type="CDD" id="cd12148">
    <property type="entry name" value="fungal_TF_MHR"/>
    <property type="match status" value="1"/>
</dbReference>
<dbReference type="RefSeq" id="XP_018031453.1">
    <property type="nucleotide sequence ID" value="XM_018176897.1"/>
</dbReference>
<dbReference type="PROSITE" id="PS00463">
    <property type="entry name" value="ZN2_CY6_FUNGAL_1"/>
    <property type="match status" value="1"/>
</dbReference>
<dbReference type="GO" id="GO:0003677">
    <property type="term" value="F:DNA binding"/>
    <property type="evidence" value="ECO:0007669"/>
    <property type="project" value="InterPro"/>
</dbReference>
<dbReference type="Proteomes" id="UP000077069">
    <property type="component" value="Unassembled WGS sequence"/>
</dbReference>
<dbReference type="Pfam" id="PF04082">
    <property type="entry name" value="Fungal_trans"/>
    <property type="match status" value="1"/>
</dbReference>